<keyword evidence="3" id="KW-1185">Reference proteome</keyword>
<name>A0A0B0MSC3_GOSAR</name>
<reference evidence="1" key="1">
    <citation type="submission" date="2014-09" db="EMBL/GenBank/DDBJ databases">
        <title>G. arboreum L. cv. AKA8401 A2 genome assembly version 1.0.</title>
        <authorList>
            <person name="Mudge J."/>
            <person name="Ramaraj T."/>
            <person name="Lindquist I.E."/>
            <person name="Bharti A.K."/>
            <person name="Sundararajan A."/>
            <person name="Cameron C.T."/>
            <person name="Woodward J.E."/>
            <person name="May G.D."/>
            <person name="Brubaker C."/>
            <person name="Broadhvest J."/>
            <person name="Wilkins T.A."/>
        </authorList>
    </citation>
    <scope>NUCLEOTIDE SEQUENCE</scope>
</reference>
<dbReference type="Proteomes" id="UP000032142">
    <property type="component" value="Unassembled WGS sequence"/>
</dbReference>
<evidence type="ECO:0000313" key="1">
    <source>
        <dbReference type="EMBL" id="KHG01801.1"/>
    </source>
</evidence>
<evidence type="ECO:0000313" key="2">
    <source>
        <dbReference type="EMBL" id="KHG27821.1"/>
    </source>
</evidence>
<proteinExistence type="predicted"/>
<organism evidence="1 3">
    <name type="scientific">Gossypium arboreum</name>
    <name type="common">Tree cotton</name>
    <name type="synonym">Gossypium nanking</name>
    <dbReference type="NCBI Taxonomy" id="29729"/>
    <lineage>
        <taxon>Eukaryota</taxon>
        <taxon>Viridiplantae</taxon>
        <taxon>Streptophyta</taxon>
        <taxon>Embryophyta</taxon>
        <taxon>Tracheophyta</taxon>
        <taxon>Spermatophyta</taxon>
        <taxon>Magnoliopsida</taxon>
        <taxon>eudicotyledons</taxon>
        <taxon>Gunneridae</taxon>
        <taxon>Pentapetalae</taxon>
        <taxon>rosids</taxon>
        <taxon>malvids</taxon>
        <taxon>Malvales</taxon>
        <taxon>Malvaceae</taxon>
        <taxon>Malvoideae</taxon>
        <taxon>Gossypium</taxon>
    </lineage>
</organism>
<dbReference type="EMBL" id="KN442541">
    <property type="protein sequence ID" value="KHG27821.1"/>
    <property type="molecule type" value="Genomic_DNA"/>
</dbReference>
<gene>
    <name evidence="2" type="ORF">F383_16204</name>
    <name evidence="1" type="ORF">F383_21744</name>
</gene>
<reference evidence="3" key="2">
    <citation type="submission" date="2014-09" db="EMBL/GenBank/DDBJ databases">
        <authorList>
            <person name="Mudge J."/>
            <person name="Ramaraj T."/>
            <person name="Lindquist I.E."/>
            <person name="Bharti A.K."/>
            <person name="Sundararajan A."/>
            <person name="Cameron C.T."/>
            <person name="Woodward J.E."/>
            <person name="May G.D."/>
            <person name="Brubaker C."/>
            <person name="Broadhvest J."/>
            <person name="Wilkins T.A."/>
        </authorList>
    </citation>
    <scope>NUCLEOTIDE SEQUENCE</scope>
    <source>
        <strain evidence="3">cv. AKA8401</strain>
    </source>
</reference>
<protein>
    <submittedName>
        <fullName evidence="1">Uncharacterized protein</fullName>
    </submittedName>
</protein>
<sequence>MHQVFFVKFW</sequence>
<evidence type="ECO:0000313" key="3">
    <source>
        <dbReference type="Proteomes" id="UP000032142"/>
    </source>
</evidence>
<dbReference type="EMBL" id="JRRC01217154">
    <property type="protein sequence ID" value="KHG01801.1"/>
    <property type="molecule type" value="Genomic_DNA"/>
</dbReference>
<accession>A0A0B0MSC3</accession>